<dbReference type="GO" id="GO:0008934">
    <property type="term" value="F:inositol monophosphate 1-phosphatase activity"/>
    <property type="evidence" value="ECO:0007669"/>
    <property type="project" value="InterPro"/>
</dbReference>
<feature type="binding site" evidence="7">
    <location>
        <position position="206"/>
    </location>
    <ligand>
        <name>Mg(2+)</name>
        <dbReference type="ChEBI" id="CHEBI:18420"/>
        <label>1</label>
        <note>catalytic</note>
    </ligand>
</feature>
<dbReference type="PROSITE" id="PS00630">
    <property type="entry name" value="IMP_2"/>
    <property type="match status" value="1"/>
</dbReference>
<evidence type="ECO:0000256" key="1">
    <source>
        <dbReference type="ARBA" id="ARBA00001033"/>
    </source>
</evidence>
<comment type="caution">
    <text evidence="9">The sequence shown here is derived from an EMBL/GenBank/DDBJ whole genome shotgun (WGS) entry which is preliminary data.</text>
</comment>
<dbReference type="GO" id="GO:0046854">
    <property type="term" value="P:phosphatidylinositol phosphate biosynthetic process"/>
    <property type="evidence" value="ECO:0007669"/>
    <property type="project" value="InterPro"/>
</dbReference>
<comment type="catalytic activity">
    <reaction evidence="1 8">
        <text>a myo-inositol phosphate + H2O = myo-inositol + phosphate</text>
        <dbReference type="Rhea" id="RHEA:24056"/>
        <dbReference type="ChEBI" id="CHEBI:15377"/>
        <dbReference type="ChEBI" id="CHEBI:17268"/>
        <dbReference type="ChEBI" id="CHEBI:43474"/>
        <dbReference type="ChEBI" id="CHEBI:84139"/>
        <dbReference type="EC" id="3.1.3.25"/>
    </reaction>
</comment>
<feature type="binding site" evidence="7">
    <location>
        <position position="81"/>
    </location>
    <ligand>
        <name>Mg(2+)</name>
        <dbReference type="ChEBI" id="CHEBI:18420"/>
        <label>1</label>
        <note>catalytic</note>
    </ligand>
</feature>
<evidence type="ECO:0000256" key="8">
    <source>
        <dbReference type="RuleBase" id="RU364068"/>
    </source>
</evidence>
<accession>A0A426TWM9</accession>
<evidence type="ECO:0000256" key="7">
    <source>
        <dbReference type="PIRSR" id="PIRSR600760-2"/>
    </source>
</evidence>
<dbReference type="GO" id="GO:0007165">
    <property type="term" value="P:signal transduction"/>
    <property type="evidence" value="ECO:0007669"/>
    <property type="project" value="TreeGrafter"/>
</dbReference>
<feature type="binding site" evidence="7">
    <location>
        <position position="78"/>
    </location>
    <ligand>
        <name>Mg(2+)</name>
        <dbReference type="ChEBI" id="CHEBI:18420"/>
        <label>1</label>
        <note>catalytic</note>
    </ligand>
</feature>
<dbReference type="InterPro" id="IPR020583">
    <property type="entry name" value="Inositol_monoP_metal-BS"/>
</dbReference>
<dbReference type="FunFam" id="3.30.540.10:FF:000003">
    <property type="entry name" value="Inositol-1-monophosphatase"/>
    <property type="match status" value="1"/>
</dbReference>
<proteinExistence type="inferred from homology"/>
<feature type="binding site" evidence="7">
    <location>
        <position position="80"/>
    </location>
    <ligand>
        <name>Mg(2+)</name>
        <dbReference type="ChEBI" id="CHEBI:18420"/>
        <label>1</label>
        <note>catalytic</note>
    </ligand>
</feature>
<evidence type="ECO:0000313" key="9">
    <source>
        <dbReference type="EMBL" id="RRR69977.1"/>
    </source>
</evidence>
<gene>
    <name evidence="9" type="ORF">EI684_14200</name>
</gene>
<dbReference type="InterPro" id="IPR000760">
    <property type="entry name" value="Inositol_monophosphatase-like"/>
</dbReference>
<evidence type="ECO:0000256" key="3">
    <source>
        <dbReference type="ARBA" id="ARBA00009759"/>
    </source>
</evidence>
<comment type="similarity">
    <text evidence="3 8">Belongs to the inositol monophosphatase superfamily.</text>
</comment>
<dbReference type="PANTHER" id="PTHR20854:SF4">
    <property type="entry name" value="INOSITOL-1-MONOPHOSPHATASE-RELATED"/>
    <property type="match status" value="1"/>
</dbReference>
<comment type="cofactor">
    <cofactor evidence="2 7 8">
        <name>Mg(2+)</name>
        <dbReference type="ChEBI" id="CHEBI:18420"/>
    </cofactor>
</comment>
<dbReference type="InterPro" id="IPR020550">
    <property type="entry name" value="Inositol_monophosphatase_CS"/>
</dbReference>
<dbReference type="Gene3D" id="3.40.190.80">
    <property type="match status" value="1"/>
</dbReference>
<dbReference type="EC" id="3.1.3.25" evidence="8"/>
<dbReference type="Pfam" id="PF00459">
    <property type="entry name" value="Inositol_P"/>
    <property type="match status" value="1"/>
</dbReference>
<dbReference type="CDD" id="cd01639">
    <property type="entry name" value="IMPase"/>
    <property type="match status" value="1"/>
</dbReference>
<dbReference type="InterPro" id="IPR033942">
    <property type="entry name" value="IMPase"/>
</dbReference>
<feature type="binding site" evidence="7">
    <location>
        <position position="62"/>
    </location>
    <ligand>
        <name>Mg(2+)</name>
        <dbReference type="ChEBI" id="CHEBI:18420"/>
        <label>1</label>
        <note>catalytic</note>
    </ligand>
</feature>
<keyword evidence="4 7" id="KW-0479">Metal-binding</keyword>
<dbReference type="GO" id="GO:0006020">
    <property type="term" value="P:inositol metabolic process"/>
    <property type="evidence" value="ECO:0007669"/>
    <property type="project" value="TreeGrafter"/>
</dbReference>
<dbReference type="Gene3D" id="3.30.540.10">
    <property type="entry name" value="Fructose-1,6-Bisphosphatase, subunit A, domain 1"/>
    <property type="match status" value="1"/>
</dbReference>
<dbReference type="SUPFAM" id="SSF56655">
    <property type="entry name" value="Carbohydrate phosphatase"/>
    <property type="match status" value="1"/>
</dbReference>
<organism evidence="9 10">
    <name type="scientific">Candidatus Viridilinea halotolerans</name>
    <dbReference type="NCBI Taxonomy" id="2491704"/>
    <lineage>
        <taxon>Bacteria</taxon>
        <taxon>Bacillati</taxon>
        <taxon>Chloroflexota</taxon>
        <taxon>Chloroflexia</taxon>
        <taxon>Chloroflexales</taxon>
        <taxon>Chloroflexineae</taxon>
        <taxon>Oscillochloridaceae</taxon>
        <taxon>Candidatus Viridilinea</taxon>
    </lineage>
</organism>
<dbReference type="PRINTS" id="PR00377">
    <property type="entry name" value="IMPHPHTASES"/>
</dbReference>
<keyword evidence="6 7" id="KW-0460">Magnesium</keyword>
<dbReference type="PROSITE" id="PS00629">
    <property type="entry name" value="IMP_1"/>
    <property type="match status" value="1"/>
</dbReference>
<dbReference type="Proteomes" id="UP000280307">
    <property type="component" value="Unassembled WGS sequence"/>
</dbReference>
<name>A0A426TWM9_9CHLR</name>
<sequence length="260" mass="28344">MLNFVITLALRAGAILRGRFAERREVTSKGFADVVTDADQASEALIVTAIRERFPDHAILAEEGGAIGTGAEYQWLVDPLDGTLNYLHGLPIFCVSLAVLRRDELHLAAVYDPMRDELFAAERGGGAYCNGRPLSVSHTPTLLQALLTTGFPYDRFSQPDNNLREHNHLLLKAQDIRRPGSAALDLCAVAAGRSDAHWELGLSPWDVAAGALLVLEAGGTITTWADQPWRAHDERMVASNGLIHDELLRELASARSKDMA</sequence>
<dbReference type="AlphaFoldDB" id="A0A426TWM9"/>
<dbReference type="InterPro" id="IPR022337">
    <property type="entry name" value="Inositol_monophosphatase_SuhB"/>
</dbReference>
<dbReference type="EMBL" id="RSAS01000567">
    <property type="protein sequence ID" value="RRR69977.1"/>
    <property type="molecule type" value="Genomic_DNA"/>
</dbReference>
<dbReference type="PANTHER" id="PTHR20854">
    <property type="entry name" value="INOSITOL MONOPHOSPHATASE"/>
    <property type="match status" value="1"/>
</dbReference>
<keyword evidence="5 8" id="KW-0378">Hydrolase</keyword>
<evidence type="ECO:0000256" key="6">
    <source>
        <dbReference type="ARBA" id="ARBA00022842"/>
    </source>
</evidence>
<reference evidence="9 10" key="1">
    <citation type="submission" date="2018-12" db="EMBL/GenBank/DDBJ databases">
        <title>Genome Sequence of Candidatus Viridilinea halotolerans isolated from saline sulfide-rich spring.</title>
        <authorList>
            <person name="Grouzdev D.S."/>
            <person name="Burganskaya E.I."/>
            <person name="Krutkina M.S."/>
            <person name="Sukhacheva M.V."/>
            <person name="Gorlenko V.M."/>
        </authorList>
    </citation>
    <scope>NUCLEOTIDE SEQUENCE [LARGE SCALE GENOMIC DNA]</scope>
    <source>
        <strain evidence="9">Chok-6</strain>
    </source>
</reference>
<dbReference type="GO" id="GO:0046872">
    <property type="term" value="F:metal ion binding"/>
    <property type="evidence" value="ECO:0007669"/>
    <property type="project" value="UniProtKB-KW"/>
</dbReference>
<protein>
    <recommendedName>
        <fullName evidence="8">Inositol-1-monophosphatase</fullName>
        <ecNumber evidence="8">3.1.3.25</ecNumber>
    </recommendedName>
</protein>
<evidence type="ECO:0000256" key="5">
    <source>
        <dbReference type="ARBA" id="ARBA00022801"/>
    </source>
</evidence>
<evidence type="ECO:0000256" key="2">
    <source>
        <dbReference type="ARBA" id="ARBA00001946"/>
    </source>
</evidence>
<evidence type="ECO:0000313" key="10">
    <source>
        <dbReference type="Proteomes" id="UP000280307"/>
    </source>
</evidence>
<evidence type="ECO:0000256" key="4">
    <source>
        <dbReference type="ARBA" id="ARBA00022723"/>
    </source>
</evidence>
<dbReference type="PRINTS" id="PR01959">
    <property type="entry name" value="SBIMPHPHTASE"/>
</dbReference>